<evidence type="ECO:0000256" key="10">
    <source>
        <dbReference type="RuleBase" id="RU000688"/>
    </source>
</evidence>
<evidence type="ECO:0000256" key="11">
    <source>
        <dbReference type="SAM" id="MobiDB-lite"/>
    </source>
</evidence>
<feature type="compositionally biased region" description="Polar residues" evidence="11">
    <location>
        <begin position="319"/>
        <end position="332"/>
    </location>
</feature>
<dbReference type="PRINTS" id="PR02108">
    <property type="entry name" value="MRGPCRFAMILY"/>
</dbReference>
<dbReference type="GO" id="GO:0005886">
    <property type="term" value="C:plasma membrane"/>
    <property type="evidence" value="ECO:0007669"/>
    <property type="project" value="UniProtKB-SubCell"/>
</dbReference>
<feature type="transmembrane region" description="Helical" evidence="12">
    <location>
        <begin position="115"/>
        <end position="140"/>
    </location>
</feature>
<dbReference type="GO" id="GO:0004930">
    <property type="term" value="F:G protein-coupled receptor activity"/>
    <property type="evidence" value="ECO:0007669"/>
    <property type="project" value="UniProtKB-KW"/>
</dbReference>
<dbReference type="PROSITE" id="PS50262">
    <property type="entry name" value="G_PROTEIN_RECEP_F1_2"/>
    <property type="match status" value="1"/>
</dbReference>
<dbReference type="InterPro" id="IPR017452">
    <property type="entry name" value="GPCR_Rhodpsn_7TM"/>
</dbReference>
<evidence type="ECO:0000256" key="5">
    <source>
        <dbReference type="ARBA" id="ARBA00023040"/>
    </source>
</evidence>
<feature type="region of interest" description="Disordered" evidence="11">
    <location>
        <begin position="311"/>
        <end position="332"/>
    </location>
</feature>
<feature type="transmembrane region" description="Helical" evidence="12">
    <location>
        <begin position="263"/>
        <end position="287"/>
    </location>
</feature>
<comment type="similarity">
    <text evidence="9">Belongs to the G-protein coupled receptor 1 family. Mas subfamily.</text>
</comment>
<dbReference type="RefSeq" id="XP_030046190.1">
    <property type="nucleotide sequence ID" value="XM_030190330.1"/>
</dbReference>
<proteinExistence type="inferred from homology"/>
<keyword evidence="2" id="KW-1003">Cell membrane</keyword>
<feature type="domain" description="G-protein coupled receptors family 1 profile" evidence="13">
    <location>
        <begin position="46"/>
        <end position="284"/>
    </location>
</feature>
<evidence type="ECO:0000256" key="2">
    <source>
        <dbReference type="ARBA" id="ARBA00022475"/>
    </source>
</evidence>
<keyword evidence="5 10" id="KW-0297">G-protein coupled receptor</keyword>
<comment type="subcellular location">
    <subcellularLocation>
        <location evidence="1">Cell membrane</location>
        <topology evidence="1">Multi-pass membrane protein</topology>
    </subcellularLocation>
</comment>
<keyword evidence="14" id="KW-1185">Reference proteome</keyword>
<evidence type="ECO:0000256" key="8">
    <source>
        <dbReference type="ARBA" id="ARBA00023224"/>
    </source>
</evidence>
<keyword evidence="7 10" id="KW-0675">Receptor</keyword>
<dbReference type="InterPro" id="IPR000276">
    <property type="entry name" value="GPCR_Rhodpsn"/>
</dbReference>
<evidence type="ECO:0000313" key="14">
    <source>
        <dbReference type="Proteomes" id="UP000515156"/>
    </source>
</evidence>
<dbReference type="Proteomes" id="UP000515156">
    <property type="component" value="Chromosome 1"/>
</dbReference>
<evidence type="ECO:0000256" key="12">
    <source>
        <dbReference type="SAM" id="Phobius"/>
    </source>
</evidence>
<evidence type="ECO:0000256" key="4">
    <source>
        <dbReference type="ARBA" id="ARBA00022989"/>
    </source>
</evidence>
<evidence type="ECO:0000259" key="13">
    <source>
        <dbReference type="PROSITE" id="PS50262"/>
    </source>
</evidence>
<keyword evidence="3 10" id="KW-0812">Transmembrane</keyword>
<gene>
    <name evidence="15" type="primary">LOC115460564</name>
</gene>
<evidence type="ECO:0000256" key="9">
    <source>
        <dbReference type="ARBA" id="ARBA00061394"/>
    </source>
</evidence>
<dbReference type="GeneID" id="115460564"/>
<dbReference type="InterPro" id="IPR026234">
    <property type="entry name" value="MRGPCRFAMILY"/>
</dbReference>
<evidence type="ECO:0000313" key="15">
    <source>
        <dbReference type="RefSeq" id="XP_030046190.1"/>
    </source>
</evidence>
<dbReference type="PANTHER" id="PTHR11334:SF29">
    <property type="entry name" value="MAS-RELATED G-PROTEIN COUPLED RECEPTOR MEMBER X2"/>
    <property type="match status" value="1"/>
</dbReference>
<accession>A0A6P7X6H8</accession>
<dbReference type="Pfam" id="PF00001">
    <property type="entry name" value="7tm_1"/>
    <property type="match status" value="1"/>
</dbReference>
<keyword evidence="8 10" id="KW-0807">Transducer</keyword>
<organism evidence="14 15">
    <name type="scientific">Microcaecilia unicolor</name>
    <dbReference type="NCBI Taxonomy" id="1415580"/>
    <lineage>
        <taxon>Eukaryota</taxon>
        <taxon>Metazoa</taxon>
        <taxon>Chordata</taxon>
        <taxon>Craniata</taxon>
        <taxon>Vertebrata</taxon>
        <taxon>Euteleostomi</taxon>
        <taxon>Amphibia</taxon>
        <taxon>Gymnophiona</taxon>
        <taxon>Siphonopidae</taxon>
        <taxon>Microcaecilia</taxon>
    </lineage>
</organism>
<dbReference type="InParanoid" id="A0A6P7X6H8"/>
<dbReference type="PRINTS" id="PR00237">
    <property type="entry name" value="GPCRRHODOPSN"/>
</dbReference>
<evidence type="ECO:0000256" key="7">
    <source>
        <dbReference type="ARBA" id="ARBA00023170"/>
    </source>
</evidence>
<protein>
    <submittedName>
        <fullName evidence="15">Proto-oncogene Mas-like</fullName>
    </submittedName>
</protein>
<dbReference type="FunFam" id="1.20.1070.10:FF:000193">
    <property type="entry name" value="Mas-related G-protein coupled receptor member E"/>
    <property type="match status" value="1"/>
</dbReference>
<feature type="transmembrane region" description="Helical" evidence="12">
    <location>
        <begin position="152"/>
        <end position="177"/>
    </location>
</feature>
<dbReference type="OrthoDB" id="6091802at2759"/>
<dbReference type="SUPFAM" id="SSF81321">
    <property type="entry name" value="Family A G protein-coupled receptor-like"/>
    <property type="match status" value="1"/>
</dbReference>
<keyword evidence="4 12" id="KW-1133">Transmembrane helix</keyword>
<keyword evidence="6 12" id="KW-0472">Membrane</keyword>
<evidence type="ECO:0000256" key="1">
    <source>
        <dbReference type="ARBA" id="ARBA00004651"/>
    </source>
</evidence>
<feature type="transmembrane region" description="Helical" evidence="12">
    <location>
        <begin position="189"/>
        <end position="214"/>
    </location>
</feature>
<dbReference type="AlphaFoldDB" id="A0A6P7X6H8"/>
<dbReference type="PANTHER" id="PTHR11334">
    <property type="entry name" value="MAS-RELATED G-PROTEIN COUPLED RECEPTOR"/>
    <property type="match status" value="1"/>
</dbReference>
<name>A0A6P7X6H8_9AMPH</name>
<evidence type="ECO:0000256" key="6">
    <source>
        <dbReference type="ARBA" id="ARBA00023136"/>
    </source>
</evidence>
<reference evidence="15" key="1">
    <citation type="submission" date="2025-08" db="UniProtKB">
        <authorList>
            <consortium name="RefSeq"/>
        </authorList>
    </citation>
    <scope>IDENTIFICATION</scope>
</reference>
<dbReference type="Gene3D" id="1.20.1070.10">
    <property type="entry name" value="Rhodopsin 7-helix transmembrane proteins"/>
    <property type="match status" value="1"/>
</dbReference>
<sequence>METSTVYPNITATGKLNQTGEVLDINRKLSVFACFSVLICLIGLVGNAVVFWILCFRIRRTSYTVYILNLAAADFIFLSCNAIFLLYLVYLMLHPHPSSANQYEFLSGLEIVRNFGFNAGMFLLTAISVERCLSVLYPFWHRLHRLKLQSAIVCAFLFALSCLVSLLDTLICSQAAYMEQTTQCMSIKIFIAILTFAIFIPLMIVSSLILVIVVQKATNQCHPSKLYIVIVVTVVVFLISAVPAQLLWIFFFFKVLSSNVNTFTLFLVIAFCNSVNSAANPFIYFFVGRKRRSDVQRSVHAALERVFTEDGESPGIENKTISSNTSITEMQS</sequence>
<evidence type="ECO:0000256" key="3">
    <source>
        <dbReference type="ARBA" id="ARBA00022692"/>
    </source>
</evidence>
<feature type="transmembrane region" description="Helical" evidence="12">
    <location>
        <begin position="226"/>
        <end position="251"/>
    </location>
</feature>
<feature type="transmembrane region" description="Helical" evidence="12">
    <location>
        <begin position="66"/>
        <end position="90"/>
    </location>
</feature>
<dbReference type="KEGG" id="muo:115460564"/>
<feature type="transmembrane region" description="Helical" evidence="12">
    <location>
        <begin position="29"/>
        <end position="54"/>
    </location>
</feature>
<dbReference type="PROSITE" id="PS00237">
    <property type="entry name" value="G_PROTEIN_RECEP_F1_1"/>
    <property type="match status" value="1"/>
</dbReference>